<accession>A0A3N1XL96</accession>
<dbReference type="GO" id="GO:0006032">
    <property type="term" value="P:chitin catabolic process"/>
    <property type="evidence" value="ECO:0007669"/>
    <property type="project" value="UniProtKB-KW"/>
</dbReference>
<sequence>MNYKKFFSILLIFILVLSSFFSTDHIFRSQAATIKINYTTLNLEVGQTKYLAISGTKNKVKYLSNNKSVATVGLTGGKITAWAPGTATLTASVNGKKLTCKVTVKNSIQLNYSSLSLNIGDVNYLKILNSKSPFKFVSNNKSVATVGLTGGKITAWAPGKATLTATGAGKKLICNVTVKAPIKLSTETLSLNVGEVTTLKVAGTYTNVKYVSSNKSAATIGLTGGKVTAWAPGTAYLTAYVDNTKLICKVTVVQQSVTVPGDSTPSSGKKVVGYYAAWSRYSGYTPNKIDASKLTHINYSFANIGSDNKIALGYPDIDPVNMKELNSLKTKYPHLKTLIAVGGWSWSGRFSDIALTEASRNAFADSCIAFMIKYDFDGIDIDWEYPVSGGLASNIRRPGDKQNFTLLLKTLREKLDARGKIDKKDYLLSFAGAAGSWYVNNIELEKVSKYVDYANLMTYDIHGTWEQYTGFNAPLYGDYKTSSPLHKTSVDSSVNSWINAKFPKEKIIMGVPFYGYIYKSVNNANNGLYQPFSGGASITYGNIAKTYLNNPVYKRYFNTESKVPYLFNGSTFITYEDETSMELKAAYIKNNDLGGAMIWEISQDPDKILLNALYDSLN</sequence>
<dbReference type="RefSeq" id="WP_170164338.1">
    <property type="nucleotide sequence ID" value="NZ_RJVG01000006.1"/>
</dbReference>
<dbReference type="SUPFAM" id="SSF51445">
    <property type="entry name" value="(Trans)glycosidases"/>
    <property type="match status" value="1"/>
</dbReference>
<evidence type="ECO:0000256" key="3">
    <source>
        <dbReference type="ARBA" id="ARBA00022801"/>
    </source>
</evidence>
<dbReference type="EC" id="3.2.1.14" evidence="2"/>
<dbReference type="SUPFAM" id="SSF49373">
    <property type="entry name" value="Invasin/intimin cell-adhesion fragments"/>
    <property type="match status" value="3"/>
</dbReference>
<evidence type="ECO:0000313" key="9">
    <source>
        <dbReference type="Proteomes" id="UP000273083"/>
    </source>
</evidence>
<proteinExistence type="predicted"/>
<keyword evidence="4" id="KW-0119">Carbohydrate metabolism</keyword>
<dbReference type="InterPro" id="IPR008964">
    <property type="entry name" value="Invasin/intimin_cell_adhesion"/>
</dbReference>
<comment type="catalytic activity">
    <reaction evidence="1">
        <text>Random endo-hydrolysis of N-acetyl-beta-D-glucosaminide (1-&gt;4)-beta-linkages in chitin and chitodextrins.</text>
        <dbReference type="EC" id="3.2.1.14"/>
    </reaction>
</comment>
<dbReference type="SMART" id="SM00635">
    <property type="entry name" value="BID_2"/>
    <property type="match status" value="3"/>
</dbReference>
<name>A0A3N1XL96_9FIRM</name>
<evidence type="ECO:0000313" key="8">
    <source>
        <dbReference type="EMBL" id="ROR27489.1"/>
    </source>
</evidence>
<dbReference type="Gene3D" id="3.10.50.10">
    <property type="match status" value="1"/>
</dbReference>
<dbReference type="GO" id="GO:0008843">
    <property type="term" value="F:endochitinase activity"/>
    <property type="evidence" value="ECO:0007669"/>
    <property type="project" value="UniProtKB-EC"/>
</dbReference>
<dbReference type="Proteomes" id="UP000273083">
    <property type="component" value="Unassembled WGS sequence"/>
</dbReference>
<dbReference type="Gene3D" id="2.60.40.1080">
    <property type="match status" value="3"/>
</dbReference>
<dbReference type="InterPro" id="IPR050314">
    <property type="entry name" value="Glycosyl_Hydrlase_18"/>
</dbReference>
<feature type="domain" description="GH18" evidence="7">
    <location>
        <begin position="269"/>
        <end position="618"/>
    </location>
</feature>
<comment type="caution">
    <text evidence="8">The sequence shown here is derived from an EMBL/GenBank/DDBJ whole genome shotgun (WGS) entry which is preliminary data.</text>
</comment>
<evidence type="ECO:0000256" key="4">
    <source>
        <dbReference type="ARBA" id="ARBA00023024"/>
    </source>
</evidence>
<dbReference type="Pfam" id="PF00704">
    <property type="entry name" value="Glyco_hydro_18"/>
    <property type="match status" value="1"/>
</dbReference>
<evidence type="ECO:0000256" key="5">
    <source>
        <dbReference type="ARBA" id="ARBA00023295"/>
    </source>
</evidence>
<keyword evidence="4" id="KW-0624">Polysaccharide degradation</keyword>
<evidence type="ECO:0000256" key="6">
    <source>
        <dbReference type="RuleBase" id="RU000489"/>
    </source>
</evidence>
<dbReference type="Pfam" id="PF02368">
    <property type="entry name" value="Big_2"/>
    <property type="match status" value="1"/>
</dbReference>
<keyword evidence="9" id="KW-1185">Reference proteome</keyword>
<dbReference type="PANTHER" id="PTHR11177">
    <property type="entry name" value="CHITINASE"/>
    <property type="match status" value="1"/>
</dbReference>
<dbReference type="Gene3D" id="3.20.20.80">
    <property type="entry name" value="Glycosidases"/>
    <property type="match status" value="1"/>
</dbReference>
<dbReference type="GO" id="GO:0008061">
    <property type="term" value="F:chitin binding"/>
    <property type="evidence" value="ECO:0007669"/>
    <property type="project" value="InterPro"/>
</dbReference>
<dbReference type="PROSITE" id="PS01095">
    <property type="entry name" value="GH18_1"/>
    <property type="match status" value="1"/>
</dbReference>
<protein>
    <recommendedName>
        <fullName evidence="2">chitinase</fullName>
        <ecNumber evidence="2">3.2.1.14</ecNumber>
    </recommendedName>
</protein>
<dbReference type="InterPro" id="IPR017853">
    <property type="entry name" value="GH"/>
</dbReference>
<gene>
    <name evidence="8" type="ORF">EDD66_106186</name>
</gene>
<dbReference type="AlphaFoldDB" id="A0A3N1XL96"/>
<reference evidence="8 9" key="1">
    <citation type="submission" date="2018-11" db="EMBL/GenBank/DDBJ databases">
        <title>Genomic Encyclopedia of Type Strains, Phase IV (KMG-IV): sequencing the most valuable type-strain genomes for metagenomic binning, comparative biology and taxonomic classification.</title>
        <authorList>
            <person name="Goeker M."/>
        </authorList>
    </citation>
    <scope>NUCLEOTIDE SEQUENCE [LARGE SCALE GENOMIC DNA]</scope>
    <source>
        <strain evidence="8 9">DSM 26537</strain>
    </source>
</reference>
<keyword evidence="4" id="KW-0146">Chitin degradation</keyword>
<dbReference type="InterPro" id="IPR011583">
    <property type="entry name" value="Chitinase_II/V-like_cat"/>
</dbReference>
<organism evidence="8 9">
    <name type="scientific">Mobilisporobacter senegalensis</name>
    <dbReference type="NCBI Taxonomy" id="1329262"/>
    <lineage>
        <taxon>Bacteria</taxon>
        <taxon>Bacillati</taxon>
        <taxon>Bacillota</taxon>
        <taxon>Clostridia</taxon>
        <taxon>Lachnospirales</taxon>
        <taxon>Lachnospiraceae</taxon>
        <taxon>Mobilisporobacter</taxon>
    </lineage>
</organism>
<keyword evidence="3 6" id="KW-0378">Hydrolase</keyword>
<dbReference type="EMBL" id="RJVG01000006">
    <property type="protein sequence ID" value="ROR27489.1"/>
    <property type="molecule type" value="Genomic_DNA"/>
</dbReference>
<evidence type="ECO:0000259" key="7">
    <source>
        <dbReference type="PROSITE" id="PS51910"/>
    </source>
</evidence>
<dbReference type="SUPFAM" id="SSF54556">
    <property type="entry name" value="Chitinase insertion domain"/>
    <property type="match status" value="1"/>
</dbReference>
<dbReference type="GO" id="GO:0005975">
    <property type="term" value="P:carbohydrate metabolic process"/>
    <property type="evidence" value="ECO:0007669"/>
    <property type="project" value="InterPro"/>
</dbReference>
<dbReference type="SMART" id="SM00636">
    <property type="entry name" value="Glyco_18"/>
    <property type="match status" value="1"/>
</dbReference>
<evidence type="ECO:0000256" key="1">
    <source>
        <dbReference type="ARBA" id="ARBA00000822"/>
    </source>
</evidence>
<evidence type="ECO:0000256" key="2">
    <source>
        <dbReference type="ARBA" id="ARBA00012729"/>
    </source>
</evidence>
<dbReference type="InterPro" id="IPR003343">
    <property type="entry name" value="Big_2"/>
</dbReference>
<dbReference type="InterPro" id="IPR001223">
    <property type="entry name" value="Glyco_hydro18_cat"/>
</dbReference>
<dbReference type="PROSITE" id="PS51910">
    <property type="entry name" value="GH18_2"/>
    <property type="match status" value="1"/>
</dbReference>
<dbReference type="InterPro" id="IPR029070">
    <property type="entry name" value="Chitinase_insertion_sf"/>
</dbReference>
<dbReference type="CDD" id="cd06548">
    <property type="entry name" value="GH18_chitinase"/>
    <property type="match status" value="1"/>
</dbReference>
<keyword evidence="5 6" id="KW-0326">Glycosidase</keyword>
<dbReference type="PANTHER" id="PTHR11177:SF317">
    <property type="entry name" value="CHITINASE 12-RELATED"/>
    <property type="match status" value="1"/>
</dbReference>
<dbReference type="InterPro" id="IPR001579">
    <property type="entry name" value="Glyco_hydro_18_chit_AS"/>
</dbReference>